<keyword evidence="2" id="KW-1185">Reference proteome</keyword>
<organism evidence="1 2">
    <name type="scientific">Pseudorhodoferax soli</name>
    <dbReference type="NCBI Taxonomy" id="545864"/>
    <lineage>
        <taxon>Bacteria</taxon>
        <taxon>Pseudomonadati</taxon>
        <taxon>Pseudomonadota</taxon>
        <taxon>Betaproteobacteria</taxon>
        <taxon>Burkholderiales</taxon>
        <taxon>Comamonadaceae</taxon>
    </lineage>
</organism>
<dbReference type="AlphaFoldDB" id="A0A368XE45"/>
<name>A0A368XE45_9BURK</name>
<protein>
    <submittedName>
        <fullName evidence="1">Uncharacterized protein</fullName>
    </submittedName>
</protein>
<evidence type="ECO:0000313" key="2">
    <source>
        <dbReference type="Proteomes" id="UP000252884"/>
    </source>
</evidence>
<sequence>MGPGVPYPSAALLGTAQAAGQHFVFTIYARAGYEPCEPALNGASVEYSHWVCPLRVARLQDAQDQVLAVRDVPGYCMLWGDSKDAPRAQNRVEFAYDTKAATLHLRTVEHGKVVPQCSRSVRLAG</sequence>
<proteinExistence type="predicted"/>
<reference evidence="1 2" key="1">
    <citation type="submission" date="2018-07" db="EMBL/GenBank/DDBJ databases">
        <title>Genomic Encyclopedia of Type Strains, Phase IV (KMG-IV): sequencing the most valuable type-strain genomes for metagenomic binning, comparative biology and taxonomic classification.</title>
        <authorList>
            <person name="Goeker M."/>
        </authorList>
    </citation>
    <scope>NUCLEOTIDE SEQUENCE [LARGE SCALE GENOMIC DNA]</scope>
    <source>
        <strain evidence="1 2">DSM 21634</strain>
    </source>
</reference>
<dbReference type="Proteomes" id="UP000252884">
    <property type="component" value="Unassembled WGS sequence"/>
</dbReference>
<comment type="caution">
    <text evidence="1">The sequence shown here is derived from an EMBL/GenBank/DDBJ whole genome shotgun (WGS) entry which is preliminary data.</text>
</comment>
<evidence type="ECO:0000313" key="1">
    <source>
        <dbReference type="EMBL" id="RCW66220.1"/>
    </source>
</evidence>
<gene>
    <name evidence="1" type="ORF">DES41_111178</name>
</gene>
<accession>A0A368XE45</accession>
<dbReference type="EMBL" id="QPJK01000011">
    <property type="protein sequence ID" value="RCW66220.1"/>
    <property type="molecule type" value="Genomic_DNA"/>
</dbReference>